<feature type="compositionally biased region" description="Basic and acidic residues" evidence="1">
    <location>
        <begin position="677"/>
        <end position="697"/>
    </location>
</feature>
<feature type="compositionally biased region" description="Polar residues" evidence="1">
    <location>
        <begin position="555"/>
        <end position="569"/>
    </location>
</feature>
<organism evidence="2 3">
    <name type="scientific">Klebsormidium nitens</name>
    <name type="common">Green alga</name>
    <name type="synonym">Ulothrix nitens</name>
    <dbReference type="NCBI Taxonomy" id="105231"/>
    <lineage>
        <taxon>Eukaryota</taxon>
        <taxon>Viridiplantae</taxon>
        <taxon>Streptophyta</taxon>
        <taxon>Klebsormidiophyceae</taxon>
        <taxon>Klebsormidiales</taxon>
        <taxon>Klebsormidiaceae</taxon>
        <taxon>Klebsormidium</taxon>
    </lineage>
</organism>
<feature type="region of interest" description="Disordered" evidence="1">
    <location>
        <begin position="199"/>
        <end position="218"/>
    </location>
</feature>
<name>A0A1Y1HLN5_KLENI</name>
<dbReference type="OMA" id="ANDENQM"/>
<sequence>MPGVRQRAPAALPPYAQWFQLVDPGLLTNKTIRQYLLAYNAEQWPEVVKLTLLYGILSLQKQYGSQALAVQDLRDIIGQNKVAAAVEQSIPGIEKQLADLRAEVLSFQQDLGPNGNQGNQPPIRQPISNPPSHQPSILEAENAAPAPARQQRVSFAEGVSSRPEVQTSSRPLAAADPSRAVRKVVRRAPVEHGQPGVHFQRIDRTPTSGRTGGEGNPQVHFTKVVRQPVVRGRAYIPSGDEALAMALKQAAIAAAKMNGEAYEPGEGEEDESAVNYPDWYTQHPSEPNTGPPSGPAYPDWWGHEVFVPPPRKAKKAPRAPPRLAYSVPREDPRERQLYEDDLVTAEYLGVPGSGYGQRAAAPRQYVTSAGDIIGGVETGRGFAEVGAEGERRQAEVQTVPVTATEVRGAAVPAVSGVNTPARRSEAGDQGSARRQSSGWVATIPVSEIGKRPKRRSSGATAGESVATAGRAARSEAGSERSRRGTLAEGVERRVTGGQGGGGESGGEAAAKKKAPVKSRVRAEIEAQRRYEEQKAAARLKAAQELLYRPRRGTSEEPSPEQSAATSPQSAVGRIADQFLEDPWMAHFQDPVGSTMPAFERFGLAERSPGPSIVPSGTLLAAAAAASVLLGRRSPETERSARSSPGDSRSSPNLRYEEPQEAAEVPQNAEAASLEVPEVQREVSERERSAAPDERDVESSAGDRQAVGREASADRELGNRGVQEGEDLPGDNPRAGAAVGTGASPRSEAPGGSGKTSDTSQPEELRGLPGGGDSEASQSPSLSSFTSFTTTGSLESNFQSTAESGQVA</sequence>
<feature type="region of interest" description="Disordered" evidence="1">
    <location>
        <begin position="412"/>
        <end position="520"/>
    </location>
</feature>
<reference evidence="2 3" key="1">
    <citation type="journal article" date="2014" name="Nat. Commun.">
        <title>Klebsormidium flaccidum genome reveals primary factors for plant terrestrial adaptation.</title>
        <authorList>
            <person name="Hori K."/>
            <person name="Maruyama F."/>
            <person name="Fujisawa T."/>
            <person name="Togashi T."/>
            <person name="Yamamoto N."/>
            <person name="Seo M."/>
            <person name="Sato S."/>
            <person name="Yamada T."/>
            <person name="Mori H."/>
            <person name="Tajima N."/>
            <person name="Moriyama T."/>
            <person name="Ikeuchi M."/>
            <person name="Watanabe M."/>
            <person name="Wada H."/>
            <person name="Kobayashi K."/>
            <person name="Saito M."/>
            <person name="Masuda T."/>
            <person name="Sasaki-Sekimoto Y."/>
            <person name="Mashiguchi K."/>
            <person name="Awai K."/>
            <person name="Shimojima M."/>
            <person name="Masuda S."/>
            <person name="Iwai M."/>
            <person name="Nobusawa T."/>
            <person name="Narise T."/>
            <person name="Kondo S."/>
            <person name="Saito H."/>
            <person name="Sato R."/>
            <person name="Murakawa M."/>
            <person name="Ihara Y."/>
            <person name="Oshima-Yamada Y."/>
            <person name="Ohtaka K."/>
            <person name="Satoh M."/>
            <person name="Sonobe K."/>
            <person name="Ishii M."/>
            <person name="Ohtani R."/>
            <person name="Kanamori-Sato M."/>
            <person name="Honoki R."/>
            <person name="Miyazaki D."/>
            <person name="Mochizuki H."/>
            <person name="Umetsu J."/>
            <person name="Higashi K."/>
            <person name="Shibata D."/>
            <person name="Kamiya Y."/>
            <person name="Sato N."/>
            <person name="Nakamura Y."/>
            <person name="Tabata S."/>
            <person name="Ida S."/>
            <person name="Kurokawa K."/>
            <person name="Ohta H."/>
        </authorList>
    </citation>
    <scope>NUCLEOTIDE SEQUENCE [LARGE SCALE GENOMIC DNA]</scope>
    <source>
        <strain evidence="2 3">NIES-2285</strain>
    </source>
</reference>
<feature type="compositionally biased region" description="Polar residues" evidence="1">
    <location>
        <begin position="796"/>
        <end position="807"/>
    </location>
</feature>
<feature type="region of interest" description="Disordered" evidence="1">
    <location>
        <begin position="541"/>
        <end position="575"/>
    </location>
</feature>
<evidence type="ECO:0000256" key="1">
    <source>
        <dbReference type="SAM" id="MobiDB-lite"/>
    </source>
</evidence>
<feature type="compositionally biased region" description="Gly residues" evidence="1">
    <location>
        <begin position="496"/>
        <end position="505"/>
    </location>
</feature>
<evidence type="ECO:0000313" key="3">
    <source>
        <dbReference type="Proteomes" id="UP000054558"/>
    </source>
</evidence>
<dbReference type="STRING" id="105231.A0A1Y1HLN5"/>
<feature type="region of interest" description="Disordered" evidence="1">
    <location>
        <begin position="630"/>
        <end position="807"/>
    </location>
</feature>
<accession>A0A1Y1HLN5</accession>
<proteinExistence type="predicted"/>
<dbReference type="EMBL" id="DF236981">
    <property type="protein sequence ID" value="GAQ79530.1"/>
    <property type="molecule type" value="Genomic_DNA"/>
</dbReference>
<feature type="compositionally biased region" description="Low complexity" evidence="1">
    <location>
        <begin position="776"/>
        <end position="795"/>
    </location>
</feature>
<keyword evidence="3" id="KW-1185">Reference proteome</keyword>
<dbReference type="AlphaFoldDB" id="A0A1Y1HLN5"/>
<protein>
    <submittedName>
        <fullName evidence="2">Uncharacterized protein</fullName>
    </submittedName>
</protein>
<dbReference type="Proteomes" id="UP000054558">
    <property type="component" value="Unassembled WGS sequence"/>
</dbReference>
<feature type="compositionally biased region" description="Low complexity" evidence="1">
    <location>
        <begin position="641"/>
        <end position="650"/>
    </location>
</feature>
<gene>
    <name evidence="2" type="ORF">KFL_000320290</name>
</gene>
<evidence type="ECO:0000313" key="2">
    <source>
        <dbReference type="EMBL" id="GAQ79530.1"/>
    </source>
</evidence>
<dbReference type="OrthoDB" id="515711at2759"/>
<feature type="region of interest" description="Disordered" evidence="1">
    <location>
        <begin position="109"/>
        <end position="180"/>
    </location>
</feature>
<feature type="compositionally biased region" description="Polar residues" evidence="1">
    <location>
        <begin position="109"/>
        <end position="127"/>
    </location>
</feature>
<feature type="compositionally biased region" description="Basic and acidic residues" evidence="1">
    <location>
        <begin position="472"/>
        <end position="482"/>
    </location>
</feature>